<keyword evidence="8" id="KW-1185">Reference proteome</keyword>
<dbReference type="EC" id="3.1.2.6" evidence="6"/>
<dbReference type="InterPro" id="IPR051453">
    <property type="entry name" value="MBL_Glyoxalase_II"/>
</dbReference>
<dbReference type="Gene3D" id="3.60.15.10">
    <property type="entry name" value="Ribonuclease Z/Hydroxyacylglutathione hydrolase-like"/>
    <property type="match status" value="1"/>
</dbReference>
<dbReference type="InterPro" id="IPR001279">
    <property type="entry name" value="Metallo-B-lactamas"/>
</dbReference>
<evidence type="ECO:0000256" key="3">
    <source>
        <dbReference type="ARBA" id="ARBA00022801"/>
    </source>
</evidence>
<dbReference type="InterPro" id="IPR036866">
    <property type="entry name" value="RibonucZ/Hydroxyglut_hydro"/>
</dbReference>
<dbReference type="PANTHER" id="PTHR46233:SF3">
    <property type="entry name" value="HYDROXYACYLGLUTATHIONE HYDROLASE GLOC"/>
    <property type="match status" value="1"/>
</dbReference>
<dbReference type="Proteomes" id="UP000030901">
    <property type="component" value="Chromosome"/>
</dbReference>
<dbReference type="SUPFAM" id="SSF56281">
    <property type="entry name" value="Metallo-hydrolase/oxidoreductase"/>
    <property type="match status" value="1"/>
</dbReference>
<gene>
    <name evidence="7" type="ORF">DKK76_01195</name>
    <name evidence="6" type="ORF">FPB0191_00246</name>
</gene>
<keyword evidence="2" id="KW-0479">Metal-binding</keyword>
<sequence>MQFQIIPVTAFQENCSIIWCEKTMAGTIVDPGGEFELLVKAVEKLNINITKILLTHGHLDHVGAAKALANHYHVKIYGPQQEDKFLLDNLPQQSVQLGFPFCEAFEPDIWLQEGDIVQIGDEQLSVLHCPGHTPGHIVFIHHQQKVALVGDVLFNNSIGRTDFPRGNYTDLISSIKNKLFVLGDDIMFIPGHGPTSTFGQERINNPFLV</sequence>
<dbReference type="EMBL" id="CP009056">
    <property type="protein sequence ID" value="AJA44095.1"/>
    <property type="molecule type" value="Genomic_DNA"/>
</dbReference>
<dbReference type="EMBL" id="QGLM01000004">
    <property type="protein sequence ID" value="PXY96740.1"/>
    <property type="molecule type" value="Genomic_DNA"/>
</dbReference>
<evidence type="ECO:0000259" key="5">
    <source>
        <dbReference type="SMART" id="SM00849"/>
    </source>
</evidence>
<evidence type="ECO:0000313" key="8">
    <source>
        <dbReference type="Proteomes" id="UP000030901"/>
    </source>
</evidence>
<proteinExistence type="predicted"/>
<dbReference type="Pfam" id="PF00753">
    <property type="entry name" value="Lactamase_B"/>
    <property type="match status" value="1"/>
</dbReference>
<reference evidence="7 9" key="2">
    <citation type="submission" date="2018-05" db="EMBL/GenBank/DDBJ databases">
        <title>Reference genomes for bee gut microbiota database.</title>
        <authorList>
            <person name="Ellegaard K.M."/>
        </authorList>
    </citation>
    <scope>NUCLEOTIDE SEQUENCE [LARGE SCALE GENOMIC DNA]</scope>
    <source>
        <strain evidence="7 9">ESL0167</strain>
    </source>
</reference>
<dbReference type="GO" id="GO:0046872">
    <property type="term" value="F:metal ion binding"/>
    <property type="evidence" value="ECO:0007669"/>
    <property type="project" value="UniProtKB-KW"/>
</dbReference>
<evidence type="ECO:0000313" key="9">
    <source>
        <dbReference type="Proteomes" id="UP000247838"/>
    </source>
</evidence>
<name>A0A0A7RXP5_FRIPE</name>
<protein>
    <submittedName>
        <fullName evidence="7">MBL fold metallo-hydrolase</fullName>
    </submittedName>
    <submittedName>
        <fullName evidence="6">Zn-dependent hydrolase, glyoxylase</fullName>
        <ecNumber evidence="6">3.1.2.6</ecNumber>
    </submittedName>
</protein>
<evidence type="ECO:0000256" key="4">
    <source>
        <dbReference type="ARBA" id="ARBA00022833"/>
    </source>
</evidence>
<evidence type="ECO:0000256" key="2">
    <source>
        <dbReference type="ARBA" id="ARBA00022723"/>
    </source>
</evidence>
<dbReference type="OrthoDB" id="9802248at2"/>
<keyword evidence="3 6" id="KW-0378">Hydrolase</keyword>
<dbReference type="AlphaFoldDB" id="A0A0A7RXP5"/>
<organism evidence="6 8">
    <name type="scientific">Frischella perrara</name>
    <dbReference type="NCBI Taxonomy" id="1267021"/>
    <lineage>
        <taxon>Bacteria</taxon>
        <taxon>Pseudomonadati</taxon>
        <taxon>Pseudomonadota</taxon>
        <taxon>Gammaproteobacteria</taxon>
        <taxon>Orbales</taxon>
        <taxon>Orbaceae</taxon>
        <taxon>Frischella</taxon>
    </lineage>
</organism>
<keyword evidence="4" id="KW-0862">Zinc</keyword>
<comment type="cofactor">
    <cofactor evidence="1">
        <name>Zn(2+)</name>
        <dbReference type="ChEBI" id="CHEBI:29105"/>
    </cofactor>
</comment>
<feature type="domain" description="Metallo-beta-lactamase" evidence="5">
    <location>
        <begin position="12"/>
        <end position="192"/>
    </location>
</feature>
<dbReference type="PANTHER" id="PTHR46233">
    <property type="entry name" value="HYDROXYACYLGLUTATHIONE HYDROLASE GLOC"/>
    <property type="match status" value="1"/>
</dbReference>
<dbReference type="SMART" id="SM00849">
    <property type="entry name" value="Lactamase_B"/>
    <property type="match status" value="1"/>
</dbReference>
<dbReference type="KEGG" id="fpp:FPB0191_00246"/>
<dbReference type="CDD" id="cd07737">
    <property type="entry name" value="YcbL-like_MBL-fold"/>
    <property type="match status" value="1"/>
</dbReference>
<accession>A0A0A7RXP5</accession>
<dbReference type="STRING" id="1267021.FPB0191_00246"/>
<dbReference type="RefSeq" id="WP_039103413.1">
    <property type="nucleotide sequence ID" value="NZ_CP009056.1"/>
</dbReference>
<dbReference type="HOGENOM" id="CLU_030571_5_0_6"/>
<dbReference type="GO" id="GO:0004416">
    <property type="term" value="F:hydroxyacylglutathione hydrolase activity"/>
    <property type="evidence" value="ECO:0007669"/>
    <property type="project" value="UniProtKB-EC"/>
</dbReference>
<reference evidence="6 8" key="1">
    <citation type="journal article" date="2014" name="Appl. Environ. Microbiol.">
        <title>Gut symbionts from distinct hosts exhibit genotoxic activity via divergent colibactin biosynthetic pathways.</title>
        <authorList>
            <person name="Engel P."/>
            <person name="Vizcaino M.I."/>
            <person name="Crawford J.M."/>
        </authorList>
    </citation>
    <scope>NUCLEOTIDE SEQUENCE [LARGE SCALE GENOMIC DNA]</scope>
    <source>
        <strain evidence="6 8">PEB0191</strain>
    </source>
</reference>
<evidence type="ECO:0000256" key="1">
    <source>
        <dbReference type="ARBA" id="ARBA00001947"/>
    </source>
</evidence>
<evidence type="ECO:0000313" key="6">
    <source>
        <dbReference type="EMBL" id="AJA44095.1"/>
    </source>
</evidence>
<evidence type="ECO:0000313" key="7">
    <source>
        <dbReference type="EMBL" id="PXY96740.1"/>
    </source>
</evidence>
<dbReference type="Proteomes" id="UP000247838">
    <property type="component" value="Unassembled WGS sequence"/>
</dbReference>